<evidence type="ECO:0000259" key="9">
    <source>
        <dbReference type="Pfam" id="PF10513"/>
    </source>
</evidence>
<feature type="region of interest" description="Disordered" evidence="8">
    <location>
        <begin position="588"/>
        <end position="621"/>
    </location>
</feature>
<keyword evidence="4 7" id="KW-0804">Transcription</keyword>
<reference evidence="10" key="1">
    <citation type="journal article" date="2022" name="IScience">
        <title>Evolution of zygomycete secretomes and the origins of terrestrial fungal ecologies.</title>
        <authorList>
            <person name="Chang Y."/>
            <person name="Wang Y."/>
            <person name="Mondo S."/>
            <person name="Ahrendt S."/>
            <person name="Andreopoulos W."/>
            <person name="Barry K."/>
            <person name="Beard J."/>
            <person name="Benny G.L."/>
            <person name="Blankenship S."/>
            <person name="Bonito G."/>
            <person name="Cuomo C."/>
            <person name="Desiro A."/>
            <person name="Gervers K.A."/>
            <person name="Hundley H."/>
            <person name="Kuo A."/>
            <person name="LaButti K."/>
            <person name="Lang B.F."/>
            <person name="Lipzen A."/>
            <person name="O'Donnell K."/>
            <person name="Pangilinan J."/>
            <person name="Reynolds N."/>
            <person name="Sandor L."/>
            <person name="Smith M.E."/>
            <person name="Tsang A."/>
            <person name="Grigoriev I.V."/>
            <person name="Stajich J.E."/>
            <person name="Spatafora J.W."/>
        </authorList>
    </citation>
    <scope>NUCLEOTIDE SEQUENCE</scope>
    <source>
        <strain evidence="10">RSA 2281</strain>
    </source>
</reference>
<keyword evidence="11" id="KW-1185">Reference proteome</keyword>
<evidence type="ECO:0000313" key="11">
    <source>
        <dbReference type="Proteomes" id="UP001209540"/>
    </source>
</evidence>
<feature type="region of interest" description="Disordered" evidence="8">
    <location>
        <begin position="515"/>
        <end position="547"/>
    </location>
</feature>
<dbReference type="EMBL" id="JAIXMP010000003">
    <property type="protein sequence ID" value="KAI9275855.1"/>
    <property type="molecule type" value="Genomic_DNA"/>
</dbReference>
<dbReference type="InterPro" id="IPR019542">
    <property type="entry name" value="Enhancer_polycomb-like_N"/>
</dbReference>
<feature type="domain" description="Enhancer of polycomb-like N-terminal" evidence="9">
    <location>
        <begin position="6"/>
        <end position="153"/>
    </location>
</feature>
<accession>A0AAD5KA06</accession>
<dbReference type="AlphaFoldDB" id="A0AAD5KA06"/>
<feature type="compositionally biased region" description="Polar residues" evidence="8">
    <location>
        <begin position="526"/>
        <end position="535"/>
    </location>
</feature>
<evidence type="ECO:0000313" key="10">
    <source>
        <dbReference type="EMBL" id="KAI9275855.1"/>
    </source>
</evidence>
<evidence type="ECO:0000256" key="8">
    <source>
        <dbReference type="SAM" id="MobiDB-lite"/>
    </source>
</evidence>
<protein>
    <recommendedName>
        <fullName evidence="7">Enhancer of polycomb-like protein</fullName>
    </recommendedName>
</protein>
<dbReference type="PANTHER" id="PTHR14898">
    <property type="entry name" value="ENHANCER OF POLYCOMB"/>
    <property type="match status" value="1"/>
</dbReference>
<comment type="subcellular location">
    <subcellularLocation>
        <location evidence="1 7">Nucleus</location>
    </subcellularLocation>
</comment>
<feature type="region of interest" description="Disordered" evidence="8">
    <location>
        <begin position="384"/>
        <end position="404"/>
    </location>
</feature>
<proteinExistence type="inferred from homology"/>
<dbReference type="Proteomes" id="UP001209540">
    <property type="component" value="Unassembled WGS sequence"/>
</dbReference>
<evidence type="ECO:0000256" key="4">
    <source>
        <dbReference type="ARBA" id="ARBA00023163"/>
    </source>
</evidence>
<keyword evidence="5 7" id="KW-0539">Nucleus</keyword>
<keyword evidence="3 7" id="KW-0805">Transcription regulation</keyword>
<evidence type="ECO:0000256" key="1">
    <source>
        <dbReference type="ARBA" id="ARBA00004123"/>
    </source>
</evidence>
<feature type="compositionally biased region" description="Polar residues" evidence="8">
    <location>
        <begin position="604"/>
        <end position="621"/>
    </location>
</feature>
<feature type="compositionally biased region" description="Low complexity" evidence="8">
    <location>
        <begin position="384"/>
        <end position="402"/>
    </location>
</feature>
<gene>
    <name evidence="10" type="ORF">BDA99DRAFT_555613</name>
</gene>
<evidence type="ECO:0000256" key="6">
    <source>
        <dbReference type="ARBA" id="ARBA00025513"/>
    </source>
</evidence>
<organism evidence="10 11">
    <name type="scientific">Phascolomyces articulosus</name>
    <dbReference type="NCBI Taxonomy" id="60185"/>
    <lineage>
        <taxon>Eukaryota</taxon>
        <taxon>Fungi</taxon>
        <taxon>Fungi incertae sedis</taxon>
        <taxon>Mucoromycota</taxon>
        <taxon>Mucoromycotina</taxon>
        <taxon>Mucoromycetes</taxon>
        <taxon>Mucorales</taxon>
        <taxon>Lichtheimiaceae</taxon>
        <taxon>Phascolomyces</taxon>
    </lineage>
</organism>
<comment type="function">
    <text evidence="6">Component of the NuA4 histone acetyltransferase complex which is involved in transcriptional activation of selected genes principally by acetylation of nucleosomal histone H4 and H2A. The NuA4 complex is also involved in DNA repair. Involved in gene silencing by neighboring heterochromatin, blockage of the silencing spreading along the chromosome, and required for cell cycle progression through G2/M.</text>
</comment>
<evidence type="ECO:0000256" key="7">
    <source>
        <dbReference type="RuleBase" id="RU361124"/>
    </source>
</evidence>
<evidence type="ECO:0000256" key="2">
    <source>
        <dbReference type="ARBA" id="ARBA00008035"/>
    </source>
</evidence>
<dbReference type="GO" id="GO:0005634">
    <property type="term" value="C:nucleus"/>
    <property type="evidence" value="ECO:0007669"/>
    <property type="project" value="UniProtKB-SubCell"/>
</dbReference>
<feature type="region of interest" description="Disordered" evidence="8">
    <location>
        <begin position="420"/>
        <end position="439"/>
    </location>
</feature>
<sequence>MVSRFRVKKLSPKHPLPIYKESQLPDISDAANVQRSVPQIETGVEKEEEEEHDLQAAISAAHAAVTTGAKVESYIPTPDASHTISEKLFRKSYKKAFKEPSTLIRFSSTVEDAIGCPYVMDEQDDTFLKQYNTTVTHRLSEDDFEKIMWQYESTVDEHWPHLDLDPTEVPSYNAIHHFLPEKTKANERIYQHWKQRRIERKGKDVIPQLRSEDTLKGEIDPYVCFRRRETKPIRKTRRTDQQSLERLRKLRSEMEMSRNLLEMVLRREKIRKEGLVLEHTVFEKKIRLREYQRKLGIKEDEDLLPLLSKKKRKTSMETGSSGATIKIPLNKLKRDDGRHEKSPMQMAIDAELAKKREQDAPYEDVTECPFQPFPLPLPKHFYQSLSQPQQQPQPIQKPSYSPRFRKRIGRGGRVLIDRTSHYGHHRRSPLGGKSSPHTPLQQKAFERYRFDSDSSDEDEPFEVDEMEDRYLQHRTRLLSEAELRNLVTIPFVTPQNITLQQARANHLHQQQQLHHRPGNASHLNGAINNQTNKGISSLPIKRQNSRTKMTPQEAAVAMANSMISANMAAVVNGNQNKAAMQMAMAAAQQQQQAQAQQQAQQQQHGNGSPMKQTVTASPHPS</sequence>
<feature type="compositionally biased region" description="Low complexity" evidence="8">
    <location>
        <begin position="588"/>
        <end position="603"/>
    </location>
</feature>
<dbReference type="InterPro" id="IPR024943">
    <property type="entry name" value="Enhancer_polycomb"/>
</dbReference>
<dbReference type="GO" id="GO:0035267">
    <property type="term" value="C:NuA4 histone acetyltransferase complex"/>
    <property type="evidence" value="ECO:0007669"/>
    <property type="project" value="InterPro"/>
</dbReference>
<evidence type="ECO:0000256" key="5">
    <source>
        <dbReference type="ARBA" id="ARBA00023242"/>
    </source>
</evidence>
<comment type="similarity">
    <text evidence="2 7">Belongs to the enhancer of polycomb family.</text>
</comment>
<name>A0AAD5KA06_9FUNG</name>
<comment type="caution">
    <text evidence="10">The sequence shown here is derived from an EMBL/GenBank/DDBJ whole genome shotgun (WGS) entry which is preliminary data.</text>
</comment>
<dbReference type="GO" id="GO:0006357">
    <property type="term" value="P:regulation of transcription by RNA polymerase II"/>
    <property type="evidence" value="ECO:0007669"/>
    <property type="project" value="InterPro"/>
</dbReference>
<dbReference type="Pfam" id="PF10513">
    <property type="entry name" value="EPL1"/>
    <property type="match status" value="1"/>
</dbReference>
<evidence type="ECO:0000256" key="3">
    <source>
        <dbReference type="ARBA" id="ARBA00023015"/>
    </source>
</evidence>
<reference evidence="10" key="2">
    <citation type="submission" date="2023-02" db="EMBL/GenBank/DDBJ databases">
        <authorList>
            <consortium name="DOE Joint Genome Institute"/>
            <person name="Mondo S.J."/>
            <person name="Chang Y."/>
            <person name="Wang Y."/>
            <person name="Ahrendt S."/>
            <person name="Andreopoulos W."/>
            <person name="Barry K."/>
            <person name="Beard J."/>
            <person name="Benny G.L."/>
            <person name="Blankenship S."/>
            <person name="Bonito G."/>
            <person name="Cuomo C."/>
            <person name="Desiro A."/>
            <person name="Gervers K.A."/>
            <person name="Hundley H."/>
            <person name="Kuo A."/>
            <person name="LaButti K."/>
            <person name="Lang B.F."/>
            <person name="Lipzen A."/>
            <person name="O'Donnell K."/>
            <person name="Pangilinan J."/>
            <person name="Reynolds N."/>
            <person name="Sandor L."/>
            <person name="Smith M.W."/>
            <person name="Tsang A."/>
            <person name="Grigoriev I.V."/>
            <person name="Stajich J.E."/>
            <person name="Spatafora J.W."/>
        </authorList>
    </citation>
    <scope>NUCLEOTIDE SEQUENCE</scope>
    <source>
        <strain evidence="10">RSA 2281</strain>
    </source>
</reference>